<keyword evidence="2" id="KW-1185">Reference proteome</keyword>
<organism evidence="1 2">
    <name type="scientific">Allotamlana fucoidanivorans</name>
    <dbReference type="NCBI Taxonomy" id="2583814"/>
    <lineage>
        <taxon>Bacteria</taxon>
        <taxon>Pseudomonadati</taxon>
        <taxon>Bacteroidota</taxon>
        <taxon>Flavobacteriia</taxon>
        <taxon>Flavobacteriales</taxon>
        <taxon>Flavobacteriaceae</taxon>
        <taxon>Allotamlana</taxon>
    </lineage>
</organism>
<dbReference type="RefSeq" id="WP_139695049.1">
    <property type="nucleotide sequence ID" value="NZ_CP074074.1"/>
</dbReference>
<gene>
    <name evidence="1" type="ORF">FGF67_03295</name>
</gene>
<dbReference type="InterPro" id="IPR028994">
    <property type="entry name" value="Integrin_alpha_N"/>
</dbReference>
<evidence type="ECO:0008006" key="3">
    <source>
        <dbReference type="Google" id="ProtNLM"/>
    </source>
</evidence>
<dbReference type="AlphaFoldDB" id="A0A5C4SQH1"/>
<dbReference type="EMBL" id="VDCS01000003">
    <property type="protein sequence ID" value="TNJ46035.1"/>
    <property type="molecule type" value="Genomic_DNA"/>
</dbReference>
<protein>
    <recommendedName>
        <fullName evidence="3">VCBS repeat-containing protein</fullName>
    </recommendedName>
</protein>
<name>A0A5C4SQH1_9FLAO</name>
<proteinExistence type="predicted"/>
<comment type="caution">
    <text evidence="1">The sequence shown here is derived from an EMBL/GenBank/DDBJ whole genome shotgun (WGS) entry which is preliminary data.</text>
</comment>
<evidence type="ECO:0000313" key="1">
    <source>
        <dbReference type="EMBL" id="TNJ46035.1"/>
    </source>
</evidence>
<dbReference type="Proteomes" id="UP000308713">
    <property type="component" value="Unassembled WGS sequence"/>
</dbReference>
<dbReference type="SUPFAM" id="SSF69318">
    <property type="entry name" value="Integrin alpha N-terminal domain"/>
    <property type="match status" value="1"/>
</dbReference>
<reference evidence="1 2" key="1">
    <citation type="submission" date="2019-05" db="EMBL/GenBank/DDBJ databases">
        <title>Tamlana fucoidanivorans sp. nov., isolated from the surface of algae collected from Fujian province in China.</title>
        <authorList>
            <person name="Li J."/>
        </authorList>
    </citation>
    <scope>NUCLEOTIDE SEQUENCE [LARGE SCALE GENOMIC DNA]</scope>
    <source>
        <strain evidence="1 2">CW2-9</strain>
    </source>
</reference>
<dbReference type="OrthoDB" id="9772435at2"/>
<accession>A0A5C4SQH1</accession>
<sequence length="159" mass="18256">MKHIEIIVFFCLIITGSSYGQWANKRHQTLITPFRFTLPPTNAKVEYEDLDGDGDPDILRTLTNGDIPVLWIDDDDDMKKGDLEGDTDSDCLVIDKNKDGFFGHDHDVMIDWGDEDGDNVADIQVFVETGGCIVATEANCYRFRFRLLYWCFLYIWFGV</sequence>
<evidence type="ECO:0000313" key="2">
    <source>
        <dbReference type="Proteomes" id="UP000308713"/>
    </source>
</evidence>